<dbReference type="PROSITE" id="PS00107">
    <property type="entry name" value="PROTEIN_KINASE_ATP"/>
    <property type="match status" value="1"/>
</dbReference>
<dbReference type="GO" id="GO:0006955">
    <property type="term" value="P:immune response"/>
    <property type="evidence" value="ECO:0007669"/>
    <property type="project" value="TreeGrafter"/>
</dbReference>
<dbReference type="Pfam" id="PF00069">
    <property type="entry name" value="Pkinase"/>
    <property type="match status" value="1"/>
</dbReference>
<dbReference type="Gene3D" id="1.10.510.10">
    <property type="entry name" value="Transferase(Phosphotransferase) domain 1"/>
    <property type="match status" value="1"/>
</dbReference>
<proteinExistence type="inferred from homology"/>
<keyword evidence="4 7" id="KW-0547">Nucleotide-binding</keyword>
<keyword evidence="5 9" id="KW-0418">Kinase</keyword>
<dbReference type="GO" id="GO:0005524">
    <property type="term" value="F:ATP binding"/>
    <property type="evidence" value="ECO:0007669"/>
    <property type="project" value="UniProtKB-UniRule"/>
</dbReference>
<dbReference type="PROSITE" id="PS50011">
    <property type="entry name" value="PROTEIN_KINASE_DOM"/>
    <property type="match status" value="1"/>
</dbReference>
<feature type="binding site" evidence="7">
    <location>
        <position position="37"/>
    </location>
    <ligand>
        <name>ATP</name>
        <dbReference type="ChEBI" id="CHEBI:30616"/>
    </ligand>
</feature>
<dbReference type="PANTHER" id="PTHR46716">
    <property type="entry name" value="MITOGEN-ACTIVATED PROTEIN KINASE KINASE KINASE 7"/>
    <property type="match status" value="1"/>
</dbReference>
<dbReference type="InterPro" id="IPR000719">
    <property type="entry name" value="Prot_kinase_dom"/>
</dbReference>
<dbReference type="EMBL" id="MTYJ01000029">
    <property type="protein sequence ID" value="OQV20639.1"/>
    <property type="molecule type" value="Genomic_DNA"/>
</dbReference>
<comment type="similarity">
    <text evidence="1">Belongs to the protein kinase superfamily. STE Ser/Thr protein kinase family. MAP kinase kinase kinase subfamily.</text>
</comment>
<dbReference type="CDD" id="cd13999">
    <property type="entry name" value="STKc_MAP3K-like"/>
    <property type="match status" value="1"/>
</dbReference>
<evidence type="ECO:0000259" key="8">
    <source>
        <dbReference type="PROSITE" id="PS50011"/>
    </source>
</evidence>
<dbReference type="InterPro" id="IPR008271">
    <property type="entry name" value="Ser/Thr_kinase_AS"/>
</dbReference>
<feature type="domain" description="Protein kinase" evidence="8">
    <location>
        <begin position="10"/>
        <end position="281"/>
    </location>
</feature>
<dbReference type="GO" id="GO:0019899">
    <property type="term" value="F:enzyme binding"/>
    <property type="evidence" value="ECO:0007669"/>
    <property type="project" value="UniProtKB-ARBA"/>
</dbReference>
<evidence type="ECO:0000313" key="10">
    <source>
        <dbReference type="Proteomes" id="UP000192578"/>
    </source>
</evidence>
<evidence type="ECO:0000256" key="2">
    <source>
        <dbReference type="ARBA" id="ARBA00022527"/>
    </source>
</evidence>
<gene>
    <name evidence="9" type="ORF">BV898_05456</name>
</gene>
<dbReference type="OrthoDB" id="10261027at2759"/>
<evidence type="ECO:0000313" key="9">
    <source>
        <dbReference type="EMBL" id="OQV20639.1"/>
    </source>
</evidence>
<evidence type="ECO:0000256" key="3">
    <source>
        <dbReference type="ARBA" id="ARBA00022679"/>
    </source>
</evidence>
<keyword evidence="2" id="KW-0723">Serine/threonine-protein kinase</keyword>
<dbReference type="GO" id="GO:0007254">
    <property type="term" value="P:JNK cascade"/>
    <property type="evidence" value="ECO:0007669"/>
    <property type="project" value="TreeGrafter"/>
</dbReference>
<dbReference type="SUPFAM" id="SSF56112">
    <property type="entry name" value="Protein kinase-like (PK-like)"/>
    <property type="match status" value="1"/>
</dbReference>
<reference evidence="10" key="1">
    <citation type="submission" date="2017-01" db="EMBL/GenBank/DDBJ databases">
        <title>Comparative genomics of anhydrobiosis in the tardigrade Hypsibius dujardini.</title>
        <authorList>
            <person name="Yoshida Y."/>
            <person name="Koutsovoulos G."/>
            <person name="Laetsch D."/>
            <person name="Stevens L."/>
            <person name="Kumar S."/>
            <person name="Horikawa D."/>
            <person name="Ishino K."/>
            <person name="Komine S."/>
            <person name="Tomita M."/>
            <person name="Blaxter M."/>
            <person name="Arakawa K."/>
        </authorList>
    </citation>
    <scope>NUCLEOTIDE SEQUENCE [LARGE SCALE GENOMIC DNA]</scope>
    <source>
        <strain evidence="10">Z151</strain>
    </source>
</reference>
<name>A0A1W0WZL1_HYPEX</name>
<keyword evidence="3" id="KW-0808">Transferase</keyword>
<evidence type="ECO:0000256" key="5">
    <source>
        <dbReference type="ARBA" id="ARBA00022777"/>
    </source>
</evidence>
<organism evidence="9 10">
    <name type="scientific">Hypsibius exemplaris</name>
    <name type="common">Freshwater tardigrade</name>
    <dbReference type="NCBI Taxonomy" id="2072580"/>
    <lineage>
        <taxon>Eukaryota</taxon>
        <taxon>Metazoa</taxon>
        <taxon>Ecdysozoa</taxon>
        <taxon>Tardigrada</taxon>
        <taxon>Eutardigrada</taxon>
        <taxon>Parachela</taxon>
        <taxon>Hypsibioidea</taxon>
        <taxon>Hypsibiidae</taxon>
        <taxon>Hypsibius</taxon>
    </lineage>
</organism>
<evidence type="ECO:0000256" key="4">
    <source>
        <dbReference type="ARBA" id="ARBA00022741"/>
    </source>
</evidence>
<comment type="caution">
    <text evidence="9">The sequence shown here is derived from an EMBL/GenBank/DDBJ whole genome shotgun (WGS) entry which is preliminary data.</text>
</comment>
<evidence type="ECO:0000256" key="7">
    <source>
        <dbReference type="PROSITE-ProRule" id="PRU10141"/>
    </source>
</evidence>
<dbReference type="SUPFAM" id="SSF48371">
    <property type="entry name" value="ARM repeat"/>
    <property type="match status" value="1"/>
</dbReference>
<accession>A0A1W0WZL1</accession>
<dbReference type="PANTHER" id="PTHR46716:SF1">
    <property type="entry name" value="MITOGEN-ACTIVATED PROTEIN KINASE KINASE KINASE 7"/>
    <property type="match status" value="1"/>
</dbReference>
<dbReference type="PROSITE" id="PS00108">
    <property type="entry name" value="PROTEIN_KINASE_ST"/>
    <property type="match status" value="1"/>
</dbReference>
<dbReference type="GO" id="GO:0043123">
    <property type="term" value="P:positive regulation of canonical NF-kappaB signal transduction"/>
    <property type="evidence" value="ECO:0007669"/>
    <property type="project" value="TreeGrafter"/>
</dbReference>
<dbReference type="Proteomes" id="UP000192578">
    <property type="component" value="Unassembled WGS sequence"/>
</dbReference>
<evidence type="ECO:0000256" key="1">
    <source>
        <dbReference type="ARBA" id="ARBA00006529"/>
    </source>
</evidence>
<dbReference type="InterPro" id="IPR011009">
    <property type="entry name" value="Kinase-like_dom_sf"/>
</dbReference>
<keyword evidence="6 7" id="KW-0067">ATP-binding</keyword>
<keyword evidence="10" id="KW-1185">Reference proteome</keyword>
<protein>
    <submittedName>
        <fullName evidence="9">Mitogen-activated protein kinase kinase kinase 7</fullName>
    </submittedName>
</protein>
<dbReference type="GO" id="GO:0004709">
    <property type="term" value="F:MAP kinase kinase kinase activity"/>
    <property type="evidence" value="ECO:0007669"/>
    <property type="project" value="TreeGrafter"/>
</dbReference>
<dbReference type="InterPro" id="IPR016024">
    <property type="entry name" value="ARM-type_fold"/>
</dbReference>
<dbReference type="SMART" id="SM00220">
    <property type="entry name" value="S_TKc"/>
    <property type="match status" value="1"/>
</dbReference>
<dbReference type="InterPro" id="IPR017441">
    <property type="entry name" value="Protein_kinase_ATP_BS"/>
</dbReference>
<evidence type="ECO:0000256" key="6">
    <source>
        <dbReference type="ARBA" id="ARBA00022840"/>
    </source>
</evidence>
<sequence length="1485" mass="167838">MEFRYEDLEFLHNRNLGAGAYGVVKKAKLRGEVVAVKEQLSNSINSAKVGLIFDREICSLRLLRHENIANLIGTCLHDPNLTQCIVTEFVEGGSLENHLHKDHLFGMKRTEYSMSFALRWISHCALALQFLHGKNFIHRDLKTANILLYNHYRDAKVCDFGLATPLKSKLSTSRGTASYMAPEVFTSFNNYSYSCDIYSLGIVIWEIFSRREPYATLDFGEEGITSHNLLVAVSKGLRPKPFENGPPEIVSLITACYAADPKDRPTATDVCKLVADFQDVLSINLPLPIKDVASKLELMPDITALEIVVNEYNRCSVEKRAWIIFLNTESIFDRLEALLFGESLPDNNILDLIWYFLRLMDSLMDGQGRHFQDGEASAEDSSNVESKAALLGSDFLHYMLDQADLNSDTVFDESFETIAYEMISQCILSASSDVDRERVRSSLLNQPSRILKFCMHFQELYNQAEDRATLLIKPALNGAYTRFAQDIANTVKDFVGETIRQNKTLPVCSAILQLVRIAQRHDPSFSKYDDICKTGFNLLTLLSAHEKPPYFLHGLDLCVEIAAEKRTVWLFGIEMAQYLLHCINCDELFLNDAGHLENIWKICGAILTKGVHGDDGTRASVTAKLLEIWIIKHQGSILPFLPKITPVVFDCLRICTAKYHLVTRHRLLMVIIATLYAQRHSALEAVSVLDFVLGEHLNAPTKFADILLRNIATTSGPVQDKRLLVFGLTIMLEFSVDREYLPKYLPAILCLLQKLMEYRLSTDCPYFDPKELPIQRDHPEYNIDEYLSTSSSSMEFHIENEFHFFEMACQRIQKDRQQWNVRLVDTRIEDKELLKKIRNFDRKNETVTCCSMSLTSLTSSTTLKNNANSTDCPTVESRSNLLLPVDAVNQGVLVKGNERDHRELIGSIPRPTDDDEWNSAQKLVYGCNSAIESRKVDRRHVQYIQYKELCRELNSLTSELLVKIPPLSLSLIVQHLSNTYKSTLDLELPDENLGPVWLAHTRELELLSARKSGASALTAADALNASPHCQPLISVIIQLIAQTILLESDDPRRRWLHASITSLMVEVSFEAKLLEHFDYLAEQTTTDSLMRDGQDIPSSFIYTSQFSYSRAGRHVLRCLTNLTAQACASQSCNLNSFEDMAIHVVTPLETYKINARLFNDELFGPLAVLTTANMSPMLWQHLDCFLDWLCEPFGALGHYGFHSYAALCLYNYSMNPDWKLSGDQLDLVCSLCIGVLDTKDDDLHTPHTVSYYLAAKMLEVIVSRYATMMEHNIPELVNGIFKQIMQLPAVGETLLRVRLISAIIAFLLSFPEITTSILQQASGGSENVTGFEVFLQVWFNTANSSDDISEISDMTLNATGLITLLTLDHSVGASPIRSAATKLIPLIIDSLRRLEHNVPLSTEMIAIHSINQGDYWDGRDTKKILRFMKTTINGNGRNALNLFRETAADLRANQPAWWNSLLVDLPDYYQEDLEEILQTELASKN</sequence>